<comment type="caution">
    <text evidence="4">The sequence shown here is derived from an EMBL/GenBank/DDBJ whole genome shotgun (WGS) entry which is preliminary data.</text>
</comment>
<dbReference type="InterPro" id="IPR041479">
    <property type="entry name" value="TetR_CgmR_C"/>
</dbReference>
<keyword evidence="1 2" id="KW-0238">DNA-binding</keyword>
<dbReference type="InterPro" id="IPR001647">
    <property type="entry name" value="HTH_TetR"/>
</dbReference>
<proteinExistence type="predicted"/>
<evidence type="ECO:0000256" key="1">
    <source>
        <dbReference type="ARBA" id="ARBA00023125"/>
    </source>
</evidence>
<keyword evidence="5" id="KW-1185">Reference proteome</keyword>
<dbReference type="InterPro" id="IPR009057">
    <property type="entry name" value="Homeodomain-like_sf"/>
</dbReference>
<dbReference type="SUPFAM" id="SSF48498">
    <property type="entry name" value="Tetracyclin repressor-like, C-terminal domain"/>
    <property type="match status" value="1"/>
</dbReference>
<gene>
    <name evidence="4" type="ORF">FO013_11585</name>
</gene>
<dbReference type="OrthoDB" id="9806334at2"/>
<evidence type="ECO:0000313" key="4">
    <source>
        <dbReference type="EMBL" id="TSI15408.1"/>
    </source>
</evidence>
<dbReference type="PROSITE" id="PS50977">
    <property type="entry name" value="HTH_TETR_2"/>
    <property type="match status" value="1"/>
</dbReference>
<dbReference type="SUPFAM" id="SSF46689">
    <property type="entry name" value="Homeodomain-like"/>
    <property type="match status" value="1"/>
</dbReference>
<dbReference type="Proteomes" id="UP000316406">
    <property type="component" value="Unassembled WGS sequence"/>
</dbReference>
<dbReference type="AlphaFoldDB" id="A0A556CED6"/>
<accession>A0A556CED6</accession>
<evidence type="ECO:0000256" key="2">
    <source>
        <dbReference type="PROSITE-ProRule" id="PRU00335"/>
    </source>
</evidence>
<dbReference type="EMBL" id="VLTK01000006">
    <property type="protein sequence ID" value="TSI15408.1"/>
    <property type="molecule type" value="Genomic_DNA"/>
</dbReference>
<evidence type="ECO:0000313" key="5">
    <source>
        <dbReference type="Proteomes" id="UP000316406"/>
    </source>
</evidence>
<evidence type="ECO:0000259" key="3">
    <source>
        <dbReference type="PROSITE" id="PS50977"/>
    </source>
</evidence>
<dbReference type="Pfam" id="PF17937">
    <property type="entry name" value="TetR_C_28"/>
    <property type="match status" value="1"/>
</dbReference>
<protein>
    <submittedName>
        <fullName evidence="4">TetR family transcriptional regulator</fullName>
    </submittedName>
</protein>
<dbReference type="InterPro" id="IPR036271">
    <property type="entry name" value="Tet_transcr_reg_TetR-rel_C_sf"/>
</dbReference>
<dbReference type="GO" id="GO:0003677">
    <property type="term" value="F:DNA binding"/>
    <property type="evidence" value="ECO:0007669"/>
    <property type="project" value="UniProtKB-UniRule"/>
</dbReference>
<sequence length="195" mass="21504">MLRKLRMLLYLLVGIVLGMAKGSKDRIVEAGLALAASGAPVTLESAAREAGLTKPGLMYHFPTKQALMLGLVDHVIDHWQRRLQQEIGQPPEAVTTAERIRAYLNCVLSDELDRTDVVMCTDVRYSELMTARWVERMQPWLGISENLDAAAQGNLLTARLVADGVWYSTAFCTFPLDTAATERVRATAMALLADT</sequence>
<feature type="DNA-binding region" description="H-T-H motif" evidence="2">
    <location>
        <begin position="42"/>
        <end position="61"/>
    </location>
</feature>
<dbReference type="Gene3D" id="1.10.357.10">
    <property type="entry name" value="Tetracycline Repressor, domain 2"/>
    <property type="match status" value="1"/>
</dbReference>
<organism evidence="4 5">
    <name type="scientific">Brevibacterium aurantiacum</name>
    <dbReference type="NCBI Taxonomy" id="273384"/>
    <lineage>
        <taxon>Bacteria</taxon>
        <taxon>Bacillati</taxon>
        <taxon>Actinomycetota</taxon>
        <taxon>Actinomycetes</taxon>
        <taxon>Micrococcales</taxon>
        <taxon>Brevibacteriaceae</taxon>
        <taxon>Brevibacterium</taxon>
    </lineage>
</organism>
<feature type="domain" description="HTH tetR-type" evidence="3">
    <location>
        <begin position="21"/>
        <end position="79"/>
    </location>
</feature>
<dbReference type="RefSeq" id="WP_143922703.1">
    <property type="nucleotide sequence ID" value="NZ_VLTK01000006.1"/>
</dbReference>
<reference evidence="4 5" key="1">
    <citation type="submission" date="2019-07" db="EMBL/GenBank/DDBJ databases">
        <title>Draft genome sequence of Brevibacterium aurantiacum XU54 isolated from Xinjiang China.</title>
        <authorList>
            <person name="Xu X."/>
        </authorList>
    </citation>
    <scope>NUCLEOTIDE SEQUENCE [LARGE SCALE GENOMIC DNA]</scope>
    <source>
        <strain evidence="4 5">XU54</strain>
    </source>
</reference>
<name>A0A556CED6_BREAU</name>